<dbReference type="AlphaFoldDB" id="A0AAV7DSH9"/>
<accession>A0AAV7DSH9</accession>
<evidence type="ECO:0000313" key="2">
    <source>
        <dbReference type="EMBL" id="KAG8598943.1"/>
    </source>
</evidence>
<feature type="chain" id="PRO_5043922110" evidence="1">
    <location>
        <begin position="23"/>
        <end position="88"/>
    </location>
</feature>
<evidence type="ECO:0000313" key="3">
    <source>
        <dbReference type="Proteomes" id="UP000824782"/>
    </source>
</evidence>
<gene>
    <name evidence="2" type="ORF">GDO81_002810</name>
</gene>
<protein>
    <submittedName>
        <fullName evidence="2">Uncharacterized protein</fullName>
    </submittedName>
</protein>
<reference evidence="2" key="1">
    <citation type="thesis" date="2020" institute="ProQuest LLC" country="789 East Eisenhower Parkway, Ann Arbor, MI, USA">
        <title>Comparative Genomics and Chromosome Evolution.</title>
        <authorList>
            <person name="Mudd A.B."/>
        </authorList>
    </citation>
    <scope>NUCLEOTIDE SEQUENCE</scope>
    <source>
        <strain evidence="2">237g6f4</strain>
        <tissue evidence="2">Blood</tissue>
    </source>
</reference>
<organism evidence="2 3">
    <name type="scientific">Engystomops pustulosus</name>
    <name type="common">Tungara frog</name>
    <name type="synonym">Physalaemus pustulosus</name>
    <dbReference type="NCBI Taxonomy" id="76066"/>
    <lineage>
        <taxon>Eukaryota</taxon>
        <taxon>Metazoa</taxon>
        <taxon>Chordata</taxon>
        <taxon>Craniata</taxon>
        <taxon>Vertebrata</taxon>
        <taxon>Euteleostomi</taxon>
        <taxon>Amphibia</taxon>
        <taxon>Batrachia</taxon>
        <taxon>Anura</taxon>
        <taxon>Neobatrachia</taxon>
        <taxon>Hyloidea</taxon>
        <taxon>Leptodactylidae</taxon>
        <taxon>Leiuperinae</taxon>
        <taxon>Engystomops</taxon>
    </lineage>
</organism>
<dbReference type="Proteomes" id="UP000824782">
    <property type="component" value="Unassembled WGS sequence"/>
</dbReference>
<keyword evidence="1" id="KW-0732">Signal</keyword>
<sequence>MSRSLLHFTLEIIFLLSGEVNASTFPSSLSHYSTNLQVLAPGFLEMDPVISSHLSPYTGLHISEEDIRGAPGVRRAEPHHRAAPFPDP</sequence>
<feature type="signal peptide" evidence="1">
    <location>
        <begin position="1"/>
        <end position="22"/>
    </location>
</feature>
<name>A0AAV7DSH9_ENGPU</name>
<proteinExistence type="predicted"/>
<keyword evidence="3" id="KW-1185">Reference proteome</keyword>
<evidence type="ECO:0000256" key="1">
    <source>
        <dbReference type="SAM" id="SignalP"/>
    </source>
</evidence>
<dbReference type="EMBL" id="WNYA01000001">
    <property type="protein sequence ID" value="KAG8598943.1"/>
    <property type="molecule type" value="Genomic_DNA"/>
</dbReference>
<comment type="caution">
    <text evidence="2">The sequence shown here is derived from an EMBL/GenBank/DDBJ whole genome shotgun (WGS) entry which is preliminary data.</text>
</comment>